<dbReference type="PANTHER" id="PTHR11614">
    <property type="entry name" value="PHOSPHOLIPASE-RELATED"/>
    <property type="match status" value="1"/>
</dbReference>
<dbReference type="InterPro" id="IPR029058">
    <property type="entry name" value="AB_hydrolase_fold"/>
</dbReference>
<comment type="caution">
    <text evidence="2">The sequence shown here is derived from an EMBL/GenBank/DDBJ whole genome shotgun (WGS) entry which is preliminary data.</text>
</comment>
<dbReference type="Gene3D" id="3.40.50.1820">
    <property type="entry name" value="alpha/beta hydrolase"/>
    <property type="match status" value="1"/>
</dbReference>
<evidence type="ECO:0000259" key="1">
    <source>
        <dbReference type="Pfam" id="PF12146"/>
    </source>
</evidence>
<dbReference type="InterPro" id="IPR051044">
    <property type="entry name" value="MAG_DAG_Lipase"/>
</dbReference>
<gene>
    <name evidence="2" type="ORF">WJX74_008874</name>
</gene>
<reference evidence="2 3" key="1">
    <citation type="journal article" date="2024" name="Nat. Commun.">
        <title>Phylogenomics reveals the evolutionary origins of lichenization in chlorophyte algae.</title>
        <authorList>
            <person name="Puginier C."/>
            <person name="Libourel C."/>
            <person name="Otte J."/>
            <person name="Skaloud P."/>
            <person name="Haon M."/>
            <person name="Grisel S."/>
            <person name="Petersen M."/>
            <person name="Berrin J.G."/>
            <person name="Delaux P.M."/>
            <person name="Dal Grande F."/>
            <person name="Keller J."/>
        </authorList>
    </citation>
    <scope>NUCLEOTIDE SEQUENCE [LARGE SCALE GENOMIC DNA]</scope>
    <source>
        <strain evidence="2 3">SAG 2145</strain>
    </source>
</reference>
<name>A0AAW1QW60_9CHLO</name>
<feature type="domain" description="Serine aminopeptidase S33" evidence="1">
    <location>
        <begin position="25"/>
        <end position="264"/>
    </location>
</feature>
<dbReference type="InterPro" id="IPR022742">
    <property type="entry name" value="Hydrolase_4"/>
</dbReference>
<proteinExistence type="predicted"/>
<accession>A0AAW1QW60</accession>
<dbReference type="Pfam" id="PF12146">
    <property type="entry name" value="Hydrolase_4"/>
    <property type="match status" value="1"/>
</dbReference>
<organism evidence="2 3">
    <name type="scientific">Apatococcus lobatus</name>
    <dbReference type="NCBI Taxonomy" id="904363"/>
    <lineage>
        <taxon>Eukaryota</taxon>
        <taxon>Viridiplantae</taxon>
        <taxon>Chlorophyta</taxon>
        <taxon>core chlorophytes</taxon>
        <taxon>Trebouxiophyceae</taxon>
        <taxon>Chlorellales</taxon>
        <taxon>Chlorellaceae</taxon>
        <taxon>Apatococcus</taxon>
    </lineage>
</organism>
<keyword evidence="3" id="KW-1185">Reference proteome</keyword>
<sequence length="288" mass="31838">MVKEDRWVNSRGLSLHFESHLTYWKPKALLVFHHGYGEHVGRYRSAFADLAEAGVVVYAFDAHGQGRSDPSELRERALVQDFQHLVEDCQAFSTLVRWRHPPNLPAFIGGQSLGGLVALHVALADQSLWRGILLCSAAVDIEWTLLLRVQASVGGLLASLVPRSRIVPAVRPDDMSTDPETVRGYKEDPLNIVGNVPAQTGFQILQGMRQLQGREAAFHLPIYAHHGSHDKCTSLPAVKRFVEAASSRDKTLTILDGSFHELVVGPERVQTVPAMTSWILARCATSKL</sequence>
<protein>
    <recommendedName>
        <fullName evidence="1">Serine aminopeptidase S33 domain-containing protein</fullName>
    </recommendedName>
</protein>
<evidence type="ECO:0000313" key="2">
    <source>
        <dbReference type="EMBL" id="KAK9825317.1"/>
    </source>
</evidence>
<evidence type="ECO:0000313" key="3">
    <source>
        <dbReference type="Proteomes" id="UP001438707"/>
    </source>
</evidence>
<dbReference type="Proteomes" id="UP001438707">
    <property type="component" value="Unassembled WGS sequence"/>
</dbReference>
<dbReference type="EMBL" id="JALJOS010000025">
    <property type="protein sequence ID" value="KAK9825317.1"/>
    <property type="molecule type" value="Genomic_DNA"/>
</dbReference>
<dbReference type="SUPFAM" id="SSF53474">
    <property type="entry name" value="alpha/beta-Hydrolases"/>
    <property type="match status" value="1"/>
</dbReference>
<dbReference type="AlphaFoldDB" id="A0AAW1QW60"/>